<feature type="signal peptide" evidence="2">
    <location>
        <begin position="1"/>
        <end position="18"/>
    </location>
</feature>
<comment type="caution">
    <text evidence="3">The sequence shown here is derived from an EMBL/GenBank/DDBJ whole genome shotgun (WGS) entry which is preliminary data.</text>
</comment>
<feature type="region of interest" description="Disordered" evidence="1">
    <location>
        <begin position="27"/>
        <end position="47"/>
    </location>
</feature>
<evidence type="ECO:0008006" key="5">
    <source>
        <dbReference type="Google" id="ProtNLM"/>
    </source>
</evidence>
<dbReference type="PROSITE" id="PS51257">
    <property type="entry name" value="PROKAR_LIPOPROTEIN"/>
    <property type="match status" value="1"/>
</dbReference>
<dbReference type="Proteomes" id="UP001596957">
    <property type="component" value="Unassembled WGS sequence"/>
</dbReference>
<keyword evidence="2" id="KW-0732">Signal</keyword>
<evidence type="ECO:0000256" key="2">
    <source>
        <dbReference type="SAM" id="SignalP"/>
    </source>
</evidence>
<protein>
    <recommendedName>
        <fullName evidence="5">Lipoprotein</fullName>
    </recommendedName>
</protein>
<evidence type="ECO:0000256" key="1">
    <source>
        <dbReference type="SAM" id="MobiDB-lite"/>
    </source>
</evidence>
<reference evidence="4" key="1">
    <citation type="journal article" date="2019" name="Int. J. Syst. Evol. Microbiol.">
        <title>The Global Catalogue of Microorganisms (GCM) 10K type strain sequencing project: providing services to taxonomists for standard genome sequencing and annotation.</title>
        <authorList>
            <consortium name="The Broad Institute Genomics Platform"/>
            <consortium name="The Broad Institute Genome Sequencing Center for Infectious Disease"/>
            <person name="Wu L."/>
            <person name="Ma J."/>
        </authorList>
    </citation>
    <scope>NUCLEOTIDE SEQUENCE [LARGE SCALE GENOMIC DNA]</scope>
    <source>
        <strain evidence="4">CGMCC 4.7198</strain>
    </source>
</reference>
<sequence>MKANRMAWAGLVCLLAAAAVSCDTRSGASSAPSGTPSSAASPSSSASSSLSSSCAKGTFHWGKVSDSPKTIAVSQLVRVKAGKDSAKVTFRFAPVRSVVAHVEASGEVSDKVVYRALEKRLDLDGWLLWRNGKAAPVPGKREATFLDLEGRPRQFLEVHGVHVVEASFALDCATGSGASAAPLYGSVTAWYGSDGASLACGIEPAKKRWFREAYDMVCAGARS</sequence>
<feature type="chain" id="PRO_5046046860" description="Lipoprotein" evidence="2">
    <location>
        <begin position="19"/>
        <end position="223"/>
    </location>
</feature>
<dbReference type="EMBL" id="JBHTEC010000001">
    <property type="protein sequence ID" value="MFD0284358.1"/>
    <property type="molecule type" value="Genomic_DNA"/>
</dbReference>
<organism evidence="3 4">
    <name type="scientific">Streptomyces lutosisoli</name>
    <dbReference type="NCBI Taxonomy" id="2665721"/>
    <lineage>
        <taxon>Bacteria</taxon>
        <taxon>Bacillati</taxon>
        <taxon>Actinomycetota</taxon>
        <taxon>Actinomycetes</taxon>
        <taxon>Kitasatosporales</taxon>
        <taxon>Streptomycetaceae</taxon>
        <taxon>Streptomyces</taxon>
    </lineage>
</organism>
<name>A0ABW2VM05_9ACTN</name>
<evidence type="ECO:0000313" key="4">
    <source>
        <dbReference type="Proteomes" id="UP001596957"/>
    </source>
</evidence>
<dbReference type="RefSeq" id="WP_381246502.1">
    <property type="nucleotide sequence ID" value="NZ_JBHTBI010000001.1"/>
</dbReference>
<gene>
    <name evidence="3" type="ORF">ACFQZP_22300</name>
</gene>
<proteinExistence type="predicted"/>
<keyword evidence="4" id="KW-1185">Reference proteome</keyword>
<accession>A0ABW2VM05</accession>
<evidence type="ECO:0000313" key="3">
    <source>
        <dbReference type="EMBL" id="MFD0284358.1"/>
    </source>
</evidence>